<dbReference type="EMBL" id="CM026430">
    <property type="protein sequence ID" value="KAG0561220.1"/>
    <property type="molecule type" value="Genomic_DNA"/>
</dbReference>
<organism evidence="1 2">
    <name type="scientific">Ceratodon purpureus</name>
    <name type="common">Fire moss</name>
    <name type="synonym">Dicranum purpureum</name>
    <dbReference type="NCBI Taxonomy" id="3225"/>
    <lineage>
        <taxon>Eukaryota</taxon>
        <taxon>Viridiplantae</taxon>
        <taxon>Streptophyta</taxon>
        <taxon>Embryophyta</taxon>
        <taxon>Bryophyta</taxon>
        <taxon>Bryophytina</taxon>
        <taxon>Bryopsida</taxon>
        <taxon>Dicranidae</taxon>
        <taxon>Pseudoditrichales</taxon>
        <taxon>Ditrichaceae</taxon>
        <taxon>Ceratodon</taxon>
    </lineage>
</organism>
<accession>A0A8T0GQD1</accession>
<protein>
    <submittedName>
        <fullName evidence="1">Uncharacterized protein</fullName>
    </submittedName>
</protein>
<evidence type="ECO:0000313" key="2">
    <source>
        <dbReference type="Proteomes" id="UP000822688"/>
    </source>
</evidence>
<evidence type="ECO:0000313" key="1">
    <source>
        <dbReference type="EMBL" id="KAG0561220.1"/>
    </source>
</evidence>
<dbReference type="AlphaFoldDB" id="A0A8T0GQD1"/>
<reference evidence="1" key="1">
    <citation type="submission" date="2020-06" db="EMBL/GenBank/DDBJ databases">
        <title>WGS assembly of Ceratodon purpureus strain R40.</title>
        <authorList>
            <person name="Carey S.B."/>
            <person name="Jenkins J."/>
            <person name="Shu S."/>
            <person name="Lovell J.T."/>
            <person name="Sreedasyam A."/>
            <person name="Maumus F."/>
            <person name="Tiley G.P."/>
            <person name="Fernandez-Pozo N."/>
            <person name="Barry K."/>
            <person name="Chen C."/>
            <person name="Wang M."/>
            <person name="Lipzen A."/>
            <person name="Daum C."/>
            <person name="Saski C.A."/>
            <person name="Payton A.C."/>
            <person name="Mcbreen J.C."/>
            <person name="Conrad R.E."/>
            <person name="Kollar L.M."/>
            <person name="Olsson S."/>
            <person name="Huttunen S."/>
            <person name="Landis J.B."/>
            <person name="Wickett N.J."/>
            <person name="Johnson M.G."/>
            <person name="Rensing S.A."/>
            <person name="Grimwood J."/>
            <person name="Schmutz J."/>
            <person name="Mcdaniel S.F."/>
        </authorList>
    </citation>
    <scope>NUCLEOTIDE SEQUENCE</scope>
    <source>
        <strain evidence="1">R40</strain>
    </source>
</reference>
<sequence>MHLTGLMTRVVPRSLVASEEDANTLKRLGANPDGLQCVKLGVLQGRMLIVNSNPHSIMWLLLPCGGQVFMSRAHLSKEFMSSELLEWLAYALDGRGREVPRIGLSFCNEYVLVYSWLVEEALIERMVIFNVAEEQSWEKVEMPTGRTGFPLVVKQRLQGF</sequence>
<keyword evidence="2" id="KW-1185">Reference proteome</keyword>
<name>A0A8T0GQD1_CERPU</name>
<comment type="caution">
    <text evidence="1">The sequence shown here is derived from an EMBL/GenBank/DDBJ whole genome shotgun (WGS) entry which is preliminary data.</text>
</comment>
<gene>
    <name evidence="1" type="ORF">KC19_9G046600</name>
</gene>
<dbReference type="Proteomes" id="UP000822688">
    <property type="component" value="Chromosome 9"/>
</dbReference>
<proteinExistence type="predicted"/>